<keyword evidence="2" id="KW-1185">Reference proteome</keyword>
<comment type="caution">
    <text evidence="1">The sequence shown here is derived from an EMBL/GenBank/DDBJ whole genome shotgun (WGS) entry which is preliminary data.</text>
</comment>
<evidence type="ECO:0000313" key="2">
    <source>
        <dbReference type="Proteomes" id="UP001516400"/>
    </source>
</evidence>
<dbReference type="EMBL" id="JABFTP020000185">
    <property type="protein sequence ID" value="KAL3287266.1"/>
    <property type="molecule type" value="Genomic_DNA"/>
</dbReference>
<sequence length="199" mass="23568">MYPRMILERNLKDTSAKLEKNLLESILVMEEVCTKSSVRESDRTGSVFLLLTSAALMKHPLVRMKLEHDSVLHPSFHAVKTLLFIRDNFLKSEGPLETSSLSQEYLQFLSPYVVVRHRISHFYRKNSNLKRLKPYHVYQYLRTVYEISSEIGKLKEILTLYFRDSRSQHCRGIVHLVETIYWDQPKAKRFWVHQWSSVP</sequence>
<dbReference type="AlphaFoldDB" id="A0ABD2P8I5"/>
<accession>A0ABD2P8I5</accession>
<reference evidence="1 2" key="1">
    <citation type="journal article" date="2021" name="BMC Biol.">
        <title>Horizontally acquired antibacterial genes associated with adaptive radiation of ladybird beetles.</title>
        <authorList>
            <person name="Li H.S."/>
            <person name="Tang X.F."/>
            <person name="Huang Y.H."/>
            <person name="Xu Z.Y."/>
            <person name="Chen M.L."/>
            <person name="Du X.Y."/>
            <person name="Qiu B.Y."/>
            <person name="Chen P.T."/>
            <person name="Zhang W."/>
            <person name="Slipinski A."/>
            <person name="Escalona H.E."/>
            <person name="Waterhouse R.M."/>
            <person name="Zwick A."/>
            <person name="Pang H."/>
        </authorList>
    </citation>
    <scope>NUCLEOTIDE SEQUENCE [LARGE SCALE GENOMIC DNA]</scope>
    <source>
        <strain evidence="1">SYSU2018</strain>
    </source>
</reference>
<protein>
    <submittedName>
        <fullName evidence="1">Uncharacterized protein</fullName>
    </submittedName>
</protein>
<name>A0ABD2P8I5_9CUCU</name>
<proteinExistence type="predicted"/>
<dbReference type="Proteomes" id="UP001516400">
    <property type="component" value="Unassembled WGS sequence"/>
</dbReference>
<gene>
    <name evidence="1" type="ORF">HHI36_001742</name>
</gene>
<organism evidence="1 2">
    <name type="scientific">Cryptolaemus montrouzieri</name>
    <dbReference type="NCBI Taxonomy" id="559131"/>
    <lineage>
        <taxon>Eukaryota</taxon>
        <taxon>Metazoa</taxon>
        <taxon>Ecdysozoa</taxon>
        <taxon>Arthropoda</taxon>
        <taxon>Hexapoda</taxon>
        <taxon>Insecta</taxon>
        <taxon>Pterygota</taxon>
        <taxon>Neoptera</taxon>
        <taxon>Endopterygota</taxon>
        <taxon>Coleoptera</taxon>
        <taxon>Polyphaga</taxon>
        <taxon>Cucujiformia</taxon>
        <taxon>Coccinelloidea</taxon>
        <taxon>Coccinellidae</taxon>
        <taxon>Scymninae</taxon>
        <taxon>Scymnini</taxon>
        <taxon>Cryptolaemus</taxon>
    </lineage>
</organism>
<evidence type="ECO:0000313" key="1">
    <source>
        <dbReference type="EMBL" id="KAL3287266.1"/>
    </source>
</evidence>